<evidence type="ECO:0000256" key="1">
    <source>
        <dbReference type="ARBA" id="ARBA00022723"/>
    </source>
</evidence>
<name>M0N5N2_9EURY</name>
<evidence type="ECO:0000313" key="4">
    <source>
        <dbReference type="Proteomes" id="UP000011625"/>
    </source>
</evidence>
<dbReference type="EMBL" id="AOME01000051">
    <property type="protein sequence ID" value="EMA53181.1"/>
    <property type="molecule type" value="Genomic_DNA"/>
</dbReference>
<reference evidence="3 4" key="1">
    <citation type="journal article" date="2014" name="PLoS Genet.">
        <title>Phylogenetically driven sequencing of extremely halophilic archaea reveals strategies for static and dynamic osmo-response.</title>
        <authorList>
            <person name="Becker E.A."/>
            <person name="Seitzer P.M."/>
            <person name="Tritt A."/>
            <person name="Larsen D."/>
            <person name="Krusor M."/>
            <person name="Yao A.I."/>
            <person name="Wu D."/>
            <person name="Madern D."/>
            <person name="Eisen J.A."/>
            <person name="Darling A.E."/>
            <person name="Facciotti M.T."/>
        </authorList>
    </citation>
    <scope>NUCLEOTIDE SEQUENCE [LARGE SCALE GENOMIC DNA]</scope>
    <source>
        <strain evidence="3 4">DSM 8989</strain>
    </source>
</reference>
<dbReference type="InterPro" id="IPR013096">
    <property type="entry name" value="Cupin_2"/>
</dbReference>
<sequence length="112" mass="11955">MKIVETDDADGFFEIVAGTDRSQAATMVLSPGQSTGGPENRHPDADQWCYVADGTGTAVVGGEEHRLEPGTLVCIEAGETHEIRNDTSAGDSDDTDAERELRTVNVYAPPVY</sequence>
<dbReference type="PATRIC" id="fig|1227456.3.peg.1545"/>
<comment type="caution">
    <text evidence="3">The sequence shown here is derived from an EMBL/GenBank/DDBJ whole genome shotgun (WGS) entry which is preliminary data.</text>
</comment>
<dbReference type="SUPFAM" id="SSF51182">
    <property type="entry name" value="RmlC-like cupins"/>
    <property type="match status" value="1"/>
</dbReference>
<dbReference type="PANTHER" id="PTHR35848">
    <property type="entry name" value="OXALATE-BINDING PROTEIN"/>
    <property type="match status" value="1"/>
</dbReference>
<proteinExistence type="predicted"/>
<feature type="domain" description="Cupin type-2" evidence="2">
    <location>
        <begin position="26"/>
        <end position="88"/>
    </location>
</feature>
<dbReference type="RefSeq" id="WP_005042168.1">
    <property type="nucleotide sequence ID" value="NZ_AOME01000051.1"/>
</dbReference>
<evidence type="ECO:0000259" key="2">
    <source>
        <dbReference type="Pfam" id="PF07883"/>
    </source>
</evidence>
<evidence type="ECO:0000313" key="3">
    <source>
        <dbReference type="EMBL" id="EMA53181.1"/>
    </source>
</evidence>
<keyword evidence="1" id="KW-0479">Metal-binding</keyword>
<dbReference type="Pfam" id="PF07883">
    <property type="entry name" value="Cupin_2"/>
    <property type="match status" value="1"/>
</dbReference>
<accession>M0N5N2</accession>
<dbReference type="PANTHER" id="PTHR35848:SF6">
    <property type="entry name" value="CUPIN TYPE-2 DOMAIN-CONTAINING PROTEIN"/>
    <property type="match status" value="1"/>
</dbReference>
<dbReference type="InterPro" id="IPR051610">
    <property type="entry name" value="GPI/OXD"/>
</dbReference>
<dbReference type="AlphaFoldDB" id="M0N5N2"/>
<gene>
    <name evidence="3" type="ORF">C450_07702</name>
</gene>
<keyword evidence="4" id="KW-1185">Reference proteome</keyword>
<dbReference type="GO" id="GO:0046872">
    <property type="term" value="F:metal ion binding"/>
    <property type="evidence" value="ECO:0007669"/>
    <property type="project" value="UniProtKB-KW"/>
</dbReference>
<dbReference type="InterPro" id="IPR014710">
    <property type="entry name" value="RmlC-like_jellyroll"/>
</dbReference>
<dbReference type="Gene3D" id="2.60.120.10">
    <property type="entry name" value="Jelly Rolls"/>
    <property type="match status" value="1"/>
</dbReference>
<dbReference type="OrthoDB" id="199885at2157"/>
<dbReference type="Proteomes" id="UP000011625">
    <property type="component" value="Unassembled WGS sequence"/>
</dbReference>
<dbReference type="STRING" id="1227456.C450_07702"/>
<dbReference type="InterPro" id="IPR011051">
    <property type="entry name" value="RmlC_Cupin_sf"/>
</dbReference>
<organism evidence="3 4">
    <name type="scientific">Halococcus salifodinae DSM 8989</name>
    <dbReference type="NCBI Taxonomy" id="1227456"/>
    <lineage>
        <taxon>Archaea</taxon>
        <taxon>Methanobacteriati</taxon>
        <taxon>Methanobacteriota</taxon>
        <taxon>Stenosarchaea group</taxon>
        <taxon>Halobacteria</taxon>
        <taxon>Halobacteriales</taxon>
        <taxon>Halococcaceae</taxon>
        <taxon>Halococcus</taxon>
    </lineage>
</organism>
<protein>
    <submittedName>
        <fullName evidence="3">Tetracenomycin polyketide synthesis protein</fullName>
    </submittedName>
</protein>